<dbReference type="OrthoDB" id="1708280at2"/>
<feature type="domain" description="SHOCT-like" evidence="1">
    <location>
        <begin position="22"/>
        <end position="72"/>
    </location>
</feature>
<dbReference type="RefSeq" id="WP_023863576.1">
    <property type="nucleotide sequence ID" value="NZ_AXUN02000179.1"/>
</dbReference>
<dbReference type="Proteomes" id="UP000017747">
    <property type="component" value="Unassembled WGS sequence"/>
</dbReference>
<organism evidence="2 3">
    <name type="scientific">Youngiibacter fragilis 232.1</name>
    <dbReference type="NCBI Taxonomy" id="994573"/>
    <lineage>
        <taxon>Bacteria</taxon>
        <taxon>Bacillati</taxon>
        <taxon>Bacillota</taxon>
        <taxon>Clostridia</taxon>
        <taxon>Eubacteriales</taxon>
        <taxon>Clostridiaceae</taxon>
        <taxon>Youngiibacter</taxon>
    </lineage>
</organism>
<dbReference type="Pfam" id="PF20612">
    <property type="entry name" value="SHOCT_2"/>
    <property type="match status" value="1"/>
</dbReference>
<protein>
    <recommendedName>
        <fullName evidence="1">SHOCT-like domain-containing protein</fullName>
    </recommendedName>
</protein>
<dbReference type="EMBL" id="AXUN02000179">
    <property type="protein sequence ID" value="ETA80573.1"/>
    <property type="molecule type" value="Genomic_DNA"/>
</dbReference>
<dbReference type="eggNOG" id="ENOG5033EFX">
    <property type="taxonomic scope" value="Bacteria"/>
</dbReference>
<sequence>MQVTKITDGSNANVVSKRKPLTPDEFQSEIDYLRSEKILRTMLKMGLISEDEFDKINKLNRQIFSPLYAQLTP</sequence>
<dbReference type="AlphaFoldDB" id="V7I3X8"/>
<evidence type="ECO:0000259" key="1">
    <source>
        <dbReference type="Pfam" id="PF20612"/>
    </source>
</evidence>
<accession>V7I3X8</accession>
<gene>
    <name evidence="2" type="ORF">T472_0210955</name>
</gene>
<evidence type="ECO:0000313" key="2">
    <source>
        <dbReference type="EMBL" id="ETA80573.1"/>
    </source>
</evidence>
<evidence type="ECO:0000313" key="3">
    <source>
        <dbReference type="Proteomes" id="UP000017747"/>
    </source>
</evidence>
<comment type="caution">
    <text evidence="2">The sequence shown here is derived from an EMBL/GenBank/DDBJ whole genome shotgun (WGS) entry which is preliminary data.</text>
</comment>
<dbReference type="InterPro" id="IPR046749">
    <property type="entry name" value="SHOCT_2"/>
</dbReference>
<dbReference type="STRING" id="994573.T472_0210955"/>
<proteinExistence type="predicted"/>
<reference evidence="2 3" key="1">
    <citation type="journal article" date="2014" name="Genome Announc.">
        <title>Genome Sequence of Youngiibacter fragilis, the Type Strain of the Genus Youngiibacter.</title>
        <authorList>
            <person name="Wawrik C.B."/>
            <person name="Callaghan A.V."/>
            <person name="Stamps B.W."/>
            <person name="Wawrik B."/>
        </authorList>
    </citation>
    <scope>NUCLEOTIDE SEQUENCE [LARGE SCALE GENOMIC DNA]</scope>
    <source>
        <strain evidence="2 3">232.1</strain>
    </source>
</reference>
<keyword evidence="3" id="KW-1185">Reference proteome</keyword>
<name>V7I3X8_9CLOT</name>